<comment type="caution">
    <text evidence="5">The sequence shown here is derived from an EMBL/GenBank/DDBJ whole genome shotgun (WGS) entry which is preliminary data.</text>
</comment>
<dbReference type="Gene3D" id="3.30.70.2450">
    <property type="match status" value="1"/>
</dbReference>
<dbReference type="InterPro" id="IPR050641">
    <property type="entry name" value="RIFMO-like"/>
</dbReference>
<dbReference type="PRINTS" id="PR00420">
    <property type="entry name" value="RNGMNOXGNASE"/>
</dbReference>
<accession>A0A9W6VIS9</accession>
<dbReference type="Proteomes" id="UP001165136">
    <property type="component" value="Unassembled WGS sequence"/>
</dbReference>
<dbReference type="SUPFAM" id="SSF51905">
    <property type="entry name" value="FAD/NAD(P)-binding domain"/>
    <property type="match status" value="1"/>
</dbReference>
<sequence>MGAVMDVVDTEVLIVGAGPSGLALGCALRLHGVSVRVVDSASGPASTSRANILHARGVEVLDRLGGLGDLPDRSLTALTLTQYLDGRPAITIRFGDLGLDTARTAMYVSQADIEAALRRRLSELGVDIGWGTTLVDVSQNGHEVTGVLSTGSTVSCRWLAGCDGAHSTVRKLTGIGFPGVRLTEQFLLADVHADWPVDRAGGHGWPHPDGPFFAVPMREVGRADDLWRLMAYDPAGDSSAEGEPAQVLERFRRLVPERTGRTDIQIKDAVWTSVFRVHRRLADTYRKGRVFLVGDAAHIHSPFGGQGMVTGLGDAENLAWKLALVMRGRATEALLDTYEAERRPLVTDVLRRTTTATQLQVGESPLMRFLRRRVLIPVATMRSVQRRVTQLASQLWVTYRRGPLAKGTRQRLGRGPRPGDRVPDLTCTRADGSHTRLHAELGHRWALLMPGGGHDDLLAEARKHLGDIVVTLTPDRPRQQRDVWLVRPDAHLAWRGSHTEARRLGQWLHEALQRGTARP</sequence>
<dbReference type="InterPro" id="IPR002938">
    <property type="entry name" value="FAD-bd"/>
</dbReference>
<dbReference type="Gene3D" id="3.40.30.120">
    <property type="match status" value="1"/>
</dbReference>
<name>A0A9W6VIS9_9PSEU</name>
<comment type="cofactor">
    <cofactor evidence="1">
        <name>FAD</name>
        <dbReference type="ChEBI" id="CHEBI:57692"/>
    </cofactor>
</comment>
<dbReference type="GO" id="GO:0071949">
    <property type="term" value="F:FAD binding"/>
    <property type="evidence" value="ECO:0007669"/>
    <property type="project" value="InterPro"/>
</dbReference>
<dbReference type="PANTHER" id="PTHR43004:SF19">
    <property type="entry name" value="BINDING MONOOXYGENASE, PUTATIVE (JCVI)-RELATED"/>
    <property type="match status" value="1"/>
</dbReference>
<proteinExistence type="predicted"/>
<evidence type="ECO:0000259" key="4">
    <source>
        <dbReference type="Pfam" id="PF01494"/>
    </source>
</evidence>
<gene>
    <name evidence="5" type="ORF">Atai01_66290</name>
</gene>
<dbReference type="InterPro" id="IPR036188">
    <property type="entry name" value="FAD/NAD-bd_sf"/>
</dbReference>
<dbReference type="Pfam" id="PF21274">
    <property type="entry name" value="Rng_hyd_C"/>
    <property type="match status" value="1"/>
</dbReference>
<reference evidence="5" key="1">
    <citation type="submission" date="2023-03" db="EMBL/GenBank/DDBJ databases">
        <title>Amycolatopsis taiwanensis NBRC 103393.</title>
        <authorList>
            <person name="Ichikawa N."/>
            <person name="Sato H."/>
            <person name="Tonouchi N."/>
        </authorList>
    </citation>
    <scope>NUCLEOTIDE SEQUENCE</scope>
    <source>
        <strain evidence="5">NBRC 103393</strain>
    </source>
</reference>
<dbReference type="Gene3D" id="3.50.50.60">
    <property type="entry name" value="FAD/NAD(P)-binding domain"/>
    <property type="match status" value="1"/>
</dbReference>
<feature type="domain" description="FAD-binding" evidence="4">
    <location>
        <begin position="9"/>
        <end position="353"/>
    </location>
</feature>
<keyword evidence="2" id="KW-0285">Flavoprotein</keyword>
<dbReference type="EMBL" id="BSTI01000019">
    <property type="protein sequence ID" value="GLY70010.1"/>
    <property type="molecule type" value="Genomic_DNA"/>
</dbReference>
<organism evidence="5 6">
    <name type="scientific">Amycolatopsis taiwanensis</name>
    <dbReference type="NCBI Taxonomy" id="342230"/>
    <lineage>
        <taxon>Bacteria</taxon>
        <taxon>Bacillati</taxon>
        <taxon>Actinomycetota</taxon>
        <taxon>Actinomycetes</taxon>
        <taxon>Pseudonocardiales</taxon>
        <taxon>Pseudonocardiaceae</taxon>
        <taxon>Amycolatopsis</taxon>
    </lineage>
</organism>
<evidence type="ECO:0000256" key="3">
    <source>
        <dbReference type="ARBA" id="ARBA00022827"/>
    </source>
</evidence>
<evidence type="ECO:0000256" key="1">
    <source>
        <dbReference type="ARBA" id="ARBA00001974"/>
    </source>
</evidence>
<evidence type="ECO:0000313" key="6">
    <source>
        <dbReference type="Proteomes" id="UP001165136"/>
    </source>
</evidence>
<dbReference type="GO" id="GO:0016709">
    <property type="term" value="F:oxidoreductase activity, acting on paired donors, with incorporation or reduction of molecular oxygen, NAD(P)H as one donor, and incorporation of one atom of oxygen"/>
    <property type="evidence" value="ECO:0007669"/>
    <property type="project" value="UniProtKB-ARBA"/>
</dbReference>
<evidence type="ECO:0000256" key="2">
    <source>
        <dbReference type="ARBA" id="ARBA00022630"/>
    </source>
</evidence>
<dbReference type="AlphaFoldDB" id="A0A9W6VIS9"/>
<dbReference type="PANTHER" id="PTHR43004">
    <property type="entry name" value="TRK SYSTEM POTASSIUM UPTAKE PROTEIN"/>
    <property type="match status" value="1"/>
</dbReference>
<protein>
    <submittedName>
        <fullName evidence="5">Oxygenase</fullName>
    </submittedName>
</protein>
<keyword evidence="3" id="KW-0274">FAD</keyword>
<evidence type="ECO:0000313" key="5">
    <source>
        <dbReference type="EMBL" id="GLY70010.1"/>
    </source>
</evidence>
<dbReference type="Pfam" id="PF01494">
    <property type="entry name" value="FAD_binding_3"/>
    <property type="match status" value="1"/>
</dbReference>
<keyword evidence="6" id="KW-1185">Reference proteome</keyword>